<evidence type="ECO:0000313" key="3">
    <source>
        <dbReference type="Proteomes" id="UP000434052"/>
    </source>
</evidence>
<evidence type="ECO:0000313" key="4">
    <source>
        <dbReference type="Proteomes" id="UP000503251"/>
    </source>
</evidence>
<evidence type="ECO:0000313" key="1">
    <source>
        <dbReference type="EMBL" id="QJT10687.1"/>
    </source>
</evidence>
<dbReference type="AlphaFoldDB" id="A0A6P1ZHX8"/>
<sequence length="77" mass="9132">MYYITAARFPRESYEKNDDIRLKADKTRRHLEELALDSGLDPELNVQVAKTDDEVRIGVSEEFDQYLREAPGTWRHY</sequence>
<protein>
    <submittedName>
        <fullName evidence="2">Uncharacterized protein</fullName>
    </submittedName>
</protein>
<accession>A0A6P1ZHX8</accession>
<dbReference type="Proteomes" id="UP000503251">
    <property type="component" value="Chromosome"/>
</dbReference>
<proteinExistence type="predicted"/>
<reference evidence="1 4" key="2">
    <citation type="submission" date="2019-04" db="EMBL/GenBank/DDBJ databases">
        <title>Isolation and culture of sulfate reducing bacteria from the cold seep of the South China Sea.</title>
        <authorList>
            <person name="Sun C."/>
            <person name="Liu R."/>
        </authorList>
    </citation>
    <scope>NUCLEOTIDE SEQUENCE [LARGE SCALE GENOMIC DNA]</scope>
    <source>
        <strain evidence="1 4">CS1</strain>
    </source>
</reference>
<dbReference type="Proteomes" id="UP000434052">
    <property type="component" value="Unassembled WGS sequence"/>
</dbReference>
<evidence type="ECO:0000313" key="2">
    <source>
        <dbReference type="EMBL" id="TVM34086.1"/>
    </source>
</evidence>
<dbReference type="EMBL" id="QMIF01000005">
    <property type="protein sequence ID" value="TVM34086.1"/>
    <property type="molecule type" value="Genomic_DNA"/>
</dbReference>
<dbReference type="EMBL" id="CP039543">
    <property type="protein sequence ID" value="QJT10687.1"/>
    <property type="molecule type" value="Genomic_DNA"/>
</dbReference>
<dbReference type="RefSeq" id="WP_144305082.1">
    <property type="nucleotide sequence ID" value="NZ_CP039543.1"/>
</dbReference>
<gene>
    <name evidence="2" type="ORF">DQK91_09280</name>
    <name evidence="1" type="ORF">E8L03_17975</name>
</gene>
<keyword evidence="4" id="KW-1185">Reference proteome</keyword>
<name>A0A6P1ZHX8_9BACT</name>
<reference evidence="2 3" key="1">
    <citation type="submission" date="2018-06" db="EMBL/GenBank/DDBJ databases">
        <title>Complete genome of Desulfovibrio marinus P48SEP.</title>
        <authorList>
            <person name="Crispim J.S."/>
            <person name="Vidigal P.M.P."/>
            <person name="Silva L.C.F."/>
            <person name="Araujo L.C."/>
            <person name="Laguardia C.N."/>
            <person name="Dias R.S."/>
            <person name="Sousa M.P."/>
            <person name="Paula S.O."/>
            <person name="Silva C."/>
        </authorList>
    </citation>
    <scope>NUCLEOTIDE SEQUENCE [LARGE SCALE GENOMIC DNA]</scope>
    <source>
        <strain evidence="2 3">P48SEP</strain>
    </source>
</reference>
<organism evidence="2 3">
    <name type="scientific">Oceanidesulfovibrio marinus</name>
    <dbReference type="NCBI Taxonomy" id="370038"/>
    <lineage>
        <taxon>Bacteria</taxon>
        <taxon>Pseudomonadati</taxon>
        <taxon>Thermodesulfobacteriota</taxon>
        <taxon>Desulfovibrionia</taxon>
        <taxon>Desulfovibrionales</taxon>
        <taxon>Desulfovibrionaceae</taxon>
        <taxon>Oceanidesulfovibrio</taxon>
    </lineage>
</organism>
<dbReference type="OrthoDB" id="5458779at2"/>